<accession>A0ABU6TBK3</accession>
<keyword evidence="2" id="KW-0812">Transmembrane</keyword>
<reference evidence="3 4" key="1">
    <citation type="journal article" date="2023" name="Plants (Basel)">
        <title>Bridging the Gap: Combining Genomics and Transcriptomics Approaches to Understand Stylosanthes scabra, an Orphan Legume from the Brazilian Caatinga.</title>
        <authorList>
            <person name="Ferreira-Neto J.R.C."/>
            <person name="da Silva M.D."/>
            <person name="Binneck E."/>
            <person name="de Melo N.F."/>
            <person name="da Silva R.H."/>
            <person name="de Melo A.L.T.M."/>
            <person name="Pandolfi V."/>
            <person name="Bustamante F.O."/>
            <person name="Brasileiro-Vidal A.C."/>
            <person name="Benko-Iseppon A.M."/>
        </authorList>
    </citation>
    <scope>NUCLEOTIDE SEQUENCE [LARGE SCALE GENOMIC DNA]</scope>
    <source>
        <tissue evidence="3">Leaves</tissue>
    </source>
</reference>
<keyword evidence="2" id="KW-0472">Membrane</keyword>
<dbReference type="EMBL" id="JASCZI010090755">
    <property type="protein sequence ID" value="MED6146091.1"/>
    <property type="molecule type" value="Genomic_DNA"/>
</dbReference>
<evidence type="ECO:0000256" key="1">
    <source>
        <dbReference type="SAM" id="MobiDB-lite"/>
    </source>
</evidence>
<keyword evidence="4" id="KW-1185">Reference proteome</keyword>
<organism evidence="3 4">
    <name type="scientific">Stylosanthes scabra</name>
    <dbReference type="NCBI Taxonomy" id="79078"/>
    <lineage>
        <taxon>Eukaryota</taxon>
        <taxon>Viridiplantae</taxon>
        <taxon>Streptophyta</taxon>
        <taxon>Embryophyta</taxon>
        <taxon>Tracheophyta</taxon>
        <taxon>Spermatophyta</taxon>
        <taxon>Magnoliopsida</taxon>
        <taxon>eudicotyledons</taxon>
        <taxon>Gunneridae</taxon>
        <taxon>Pentapetalae</taxon>
        <taxon>rosids</taxon>
        <taxon>fabids</taxon>
        <taxon>Fabales</taxon>
        <taxon>Fabaceae</taxon>
        <taxon>Papilionoideae</taxon>
        <taxon>50 kb inversion clade</taxon>
        <taxon>dalbergioids sensu lato</taxon>
        <taxon>Dalbergieae</taxon>
        <taxon>Pterocarpus clade</taxon>
        <taxon>Stylosanthes</taxon>
    </lineage>
</organism>
<evidence type="ECO:0000313" key="4">
    <source>
        <dbReference type="Proteomes" id="UP001341840"/>
    </source>
</evidence>
<dbReference type="Proteomes" id="UP001341840">
    <property type="component" value="Unassembled WGS sequence"/>
</dbReference>
<feature type="compositionally biased region" description="Basic and acidic residues" evidence="1">
    <location>
        <begin position="1"/>
        <end position="10"/>
    </location>
</feature>
<comment type="caution">
    <text evidence="3">The sequence shown here is derived from an EMBL/GenBank/DDBJ whole genome shotgun (WGS) entry which is preliminary data.</text>
</comment>
<sequence length="213" mass="24453">MGKKNVEKKSKVVAKPAKKKSGVKNQGHEFRCLPKIVAQIFIYLKDHPDKRALVDEMSFGALSFFPNKYLNQRLLKQIFDHYDIYDNTIYLDAAAVNITMEIIGNALGLSSKGTPYDTRVVKKELSQEDRDVHKFFQGKTTVTLQDLIKTTPLAIDTNMNKKLFMRSFILFVQKIFLLPNSMANITPIALPTIFYLENTSNRNWALHVHNFLL</sequence>
<name>A0ABU6TBK3_9FABA</name>
<gene>
    <name evidence="3" type="ORF">PIB30_031333</name>
</gene>
<feature type="region of interest" description="Disordered" evidence="1">
    <location>
        <begin position="1"/>
        <end position="20"/>
    </location>
</feature>
<feature type="transmembrane region" description="Helical" evidence="2">
    <location>
        <begin position="168"/>
        <end position="196"/>
    </location>
</feature>
<proteinExistence type="predicted"/>
<protein>
    <submittedName>
        <fullName evidence="3">Uncharacterized protein</fullName>
    </submittedName>
</protein>
<evidence type="ECO:0000313" key="3">
    <source>
        <dbReference type="EMBL" id="MED6146091.1"/>
    </source>
</evidence>
<keyword evidence="2" id="KW-1133">Transmembrane helix</keyword>
<evidence type="ECO:0000256" key="2">
    <source>
        <dbReference type="SAM" id="Phobius"/>
    </source>
</evidence>